<reference evidence="1 2" key="1">
    <citation type="submission" date="2019-08" db="EMBL/GenBank/DDBJ databases">
        <title>Draft genome sequence of Ulvibacter marinus type strain NBRC 109484.</title>
        <authorList>
            <person name="Kawano K."/>
            <person name="Ushijima N."/>
            <person name="Kihara M."/>
            <person name="Itoh H."/>
        </authorList>
    </citation>
    <scope>NUCLEOTIDE SEQUENCE [LARGE SCALE GENOMIC DNA]</scope>
    <source>
        <strain evidence="1 2">NBRC 109484</strain>
    </source>
</reference>
<protein>
    <submittedName>
        <fullName evidence="1">Uncharacterized protein</fullName>
    </submittedName>
</protein>
<dbReference type="EMBL" id="BKCG01000007">
    <property type="protein sequence ID" value="GER60356.1"/>
    <property type="molecule type" value="Genomic_DNA"/>
</dbReference>
<evidence type="ECO:0000313" key="1">
    <source>
        <dbReference type="EMBL" id="GER60356.1"/>
    </source>
</evidence>
<sequence>MLYLSLWSINISAEIPEEPTTAPIEFLEIDPELEEESKLTALNNSVIETNRAYNEAEKFIRESEQERLENPLNQEKHTSIETNRTTLSSETKSAIEAAKNRLSKNQENISSLSKKKKYNKTNGYSRKTTITFSLKSRTAILLKNPVYTCESVGKVVINIEVDSNGAVIKTDYNKNASSTTNGCLVESAINYAEEARFSKSTTNIQLGSITYNFPGQE</sequence>
<organism evidence="1 2">
    <name type="scientific">Patiriisocius marinus</name>
    <dbReference type="NCBI Taxonomy" id="1397112"/>
    <lineage>
        <taxon>Bacteria</taxon>
        <taxon>Pseudomonadati</taxon>
        <taxon>Bacteroidota</taxon>
        <taxon>Flavobacteriia</taxon>
        <taxon>Flavobacteriales</taxon>
        <taxon>Flavobacteriaceae</taxon>
        <taxon>Patiriisocius</taxon>
    </lineage>
</organism>
<proteinExistence type="predicted"/>
<comment type="caution">
    <text evidence="1">The sequence shown here is derived from an EMBL/GenBank/DDBJ whole genome shotgun (WGS) entry which is preliminary data.</text>
</comment>
<dbReference type="OrthoDB" id="9786892at2"/>
<keyword evidence="2" id="KW-1185">Reference proteome</keyword>
<evidence type="ECO:0000313" key="2">
    <source>
        <dbReference type="Proteomes" id="UP000326509"/>
    </source>
</evidence>
<gene>
    <name evidence="1" type="ORF">ULMA_24640</name>
</gene>
<accession>A0A5J4IZF4</accession>
<name>A0A5J4IZF4_9FLAO</name>
<dbReference type="Proteomes" id="UP000326509">
    <property type="component" value="Unassembled WGS sequence"/>
</dbReference>
<dbReference type="AlphaFoldDB" id="A0A5J4IZF4"/>
<dbReference type="RefSeq" id="WP_151674796.1">
    <property type="nucleotide sequence ID" value="NZ_BKCG01000007.1"/>
</dbReference>